<feature type="transmembrane region" description="Helical" evidence="1">
    <location>
        <begin position="231"/>
        <end position="250"/>
    </location>
</feature>
<sequence length="437" mass="48332">MNKGYVQSQHRNNKWRFFVFSFIGILCFFVPIQINGTSSIIVDHVHLAIRALFGGFMQYVALAMILTGAILPLIRQSYKKSFADFVIIVFKVLGAVIGIMYVFKIGPALLFKKDYGPFLFDQLMLPLSVLIPVGAIALSLLISYGLLEFVGVFMEPVMRPIFKTPGKSAVDAVASFVGSYSLGLLITNRVYKEGLYNKREATIIATGFSTVSATFMIIVANTLGLMPHWNLYFWGTLVITFVVTAITAWLPPIVNESTDYYNNQKGEADVEIVGSRLKTAYAEALKKNATTPSLAKNVWGNLKDGLEMTIAILPSILSIGFLGLLLANFTPVIDWMSYIFYPFIYIFPTPDQALLAKASAISIIEMFLPSLLVAKAALSTKFIVGVVSVSAIIFFSALVPCILATEIKIPVWKLIVIWFLRVVLTLLITIPLSLLIF</sequence>
<organism evidence="3 4">
    <name type="scientific">Staphylococcus succinus</name>
    <dbReference type="NCBI Taxonomy" id="61015"/>
    <lineage>
        <taxon>Bacteria</taxon>
        <taxon>Bacillati</taxon>
        <taxon>Bacillota</taxon>
        <taxon>Bacilli</taxon>
        <taxon>Bacillales</taxon>
        <taxon>Staphylococcaceae</taxon>
        <taxon>Staphylococcus</taxon>
    </lineage>
</organism>
<protein>
    <submittedName>
        <fullName evidence="3">Histidine transporter</fullName>
    </submittedName>
</protein>
<feature type="transmembrane region" description="Helical" evidence="1">
    <location>
        <begin position="123"/>
        <end position="147"/>
    </location>
</feature>
<feature type="domain" description="Nucleoside transporter/FeoB GTPase Gate" evidence="2">
    <location>
        <begin position="129"/>
        <end position="225"/>
    </location>
</feature>
<keyword evidence="1" id="KW-1133">Transmembrane helix</keyword>
<accession>A0A9Q6HNI0</accession>
<comment type="caution">
    <text evidence="3">The sequence shown here is derived from an EMBL/GenBank/DDBJ whole genome shotgun (WGS) entry which is preliminary data.</text>
</comment>
<gene>
    <name evidence="3" type="ORF">BU058_08590</name>
</gene>
<dbReference type="EMBL" id="PZFQ01000026">
    <property type="protein sequence ID" value="PTI75161.1"/>
    <property type="molecule type" value="Genomic_DNA"/>
</dbReference>
<dbReference type="InterPro" id="IPR011642">
    <property type="entry name" value="Gate_dom"/>
</dbReference>
<feature type="transmembrane region" description="Helical" evidence="1">
    <location>
        <begin position="56"/>
        <end position="74"/>
    </location>
</feature>
<keyword evidence="1" id="KW-0472">Membrane</keyword>
<name>A0A9Q6HNI0_9STAP</name>
<feature type="transmembrane region" description="Helical" evidence="1">
    <location>
        <begin position="17"/>
        <end position="36"/>
    </location>
</feature>
<feature type="transmembrane region" description="Helical" evidence="1">
    <location>
        <begin position="415"/>
        <end position="436"/>
    </location>
</feature>
<dbReference type="RefSeq" id="WP_101117841.1">
    <property type="nucleotide sequence ID" value="NZ_JAMWKX010000002.1"/>
</dbReference>
<feature type="transmembrane region" description="Helical" evidence="1">
    <location>
        <begin position="81"/>
        <end position="103"/>
    </location>
</feature>
<evidence type="ECO:0000259" key="2">
    <source>
        <dbReference type="Pfam" id="PF07670"/>
    </source>
</evidence>
<keyword evidence="1" id="KW-0812">Transmembrane</keyword>
<dbReference type="AlphaFoldDB" id="A0A9Q6HNI0"/>
<evidence type="ECO:0000313" key="3">
    <source>
        <dbReference type="EMBL" id="PTI75161.1"/>
    </source>
</evidence>
<feature type="transmembrane region" description="Helical" evidence="1">
    <location>
        <begin position="203"/>
        <end position="224"/>
    </location>
</feature>
<dbReference type="Proteomes" id="UP000241960">
    <property type="component" value="Unassembled WGS sequence"/>
</dbReference>
<feature type="transmembrane region" description="Helical" evidence="1">
    <location>
        <begin position="382"/>
        <end position="403"/>
    </location>
</feature>
<reference evidence="3 4" key="1">
    <citation type="journal article" date="2016" name="Front. Microbiol.">
        <title>Comprehensive Phylogenetic Analysis of Bovine Non-aureus Staphylococci Species Based on Whole-Genome Sequencing.</title>
        <authorList>
            <person name="Naushad S."/>
            <person name="Barkema H.W."/>
            <person name="Luby C."/>
            <person name="Condas L.A."/>
            <person name="Nobrega D.B."/>
            <person name="Carson D.A."/>
            <person name="De Buck J."/>
        </authorList>
    </citation>
    <scope>NUCLEOTIDE SEQUENCE [LARGE SCALE GENOMIC DNA]</scope>
    <source>
        <strain evidence="3 4">SNUC 1231</strain>
    </source>
</reference>
<dbReference type="Pfam" id="PF07670">
    <property type="entry name" value="Gate"/>
    <property type="match status" value="1"/>
</dbReference>
<feature type="transmembrane region" description="Helical" evidence="1">
    <location>
        <begin position="310"/>
        <end position="333"/>
    </location>
</feature>
<feature type="transmembrane region" description="Helical" evidence="1">
    <location>
        <begin position="168"/>
        <end position="191"/>
    </location>
</feature>
<evidence type="ECO:0000256" key="1">
    <source>
        <dbReference type="SAM" id="Phobius"/>
    </source>
</evidence>
<proteinExistence type="predicted"/>
<evidence type="ECO:0000313" key="4">
    <source>
        <dbReference type="Proteomes" id="UP000241960"/>
    </source>
</evidence>